<evidence type="ECO:0000256" key="2">
    <source>
        <dbReference type="SAM" id="Phobius"/>
    </source>
</evidence>
<evidence type="ECO:0000256" key="1">
    <source>
        <dbReference type="SAM" id="MobiDB-lite"/>
    </source>
</evidence>
<dbReference type="OrthoDB" id="268989at2759"/>
<dbReference type="AlphaFoldDB" id="A0A7G2C4M4"/>
<feature type="compositionally biased region" description="Basic and acidic residues" evidence="1">
    <location>
        <begin position="225"/>
        <end position="237"/>
    </location>
</feature>
<feature type="transmembrane region" description="Helical" evidence="2">
    <location>
        <begin position="59"/>
        <end position="77"/>
    </location>
</feature>
<sequence length="243" mass="27312">MSSYLGKAVPLDIHGGHVLVDEEKAMEMASNYGVLRYAFLAAAVRAKQGGRWRYDFTTMNATLALGVGVGFATLSFGRKKLNFMRRRPVGSIVFSLAACLATTVIARQVIKGLGMGVIQAQNSHKKALSLLQCVDCLDDVNDYTKNQIEELRAQRIPQQPGMPPPPEEYVKKFYKTVEMQCKLLETDIEEVRLIKRHTHHKLCEVHKGLRDDADHYVPSSGLRLLKKDRERAKERPAIEPPPQ</sequence>
<accession>A0A7G2C4M4</accession>
<dbReference type="EMBL" id="LR877145">
    <property type="protein sequence ID" value="CAD2212842.1"/>
    <property type="molecule type" value="Genomic_DNA"/>
</dbReference>
<keyword evidence="2" id="KW-0812">Transmembrane</keyword>
<protein>
    <submittedName>
        <fullName evidence="3">Uncharacterized protein</fullName>
    </submittedName>
</protein>
<keyword evidence="4" id="KW-1185">Reference proteome</keyword>
<evidence type="ECO:0000313" key="4">
    <source>
        <dbReference type="Proteomes" id="UP000515908"/>
    </source>
</evidence>
<name>A0A7G2C4M4_9TRYP</name>
<feature type="transmembrane region" description="Helical" evidence="2">
    <location>
        <begin position="89"/>
        <end position="110"/>
    </location>
</feature>
<reference evidence="3 4" key="1">
    <citation type="submission" date="2020-08" db="EMBL/GenBank/DDBJ databases">
        <authorList>
            <person name="Newling K."/>
            <person name="Davey J."/>
            <person name="Forrester S."/>
        </authorList>
    </citation>
    <scope>NUCLEOTIDE SEQUENCE [LARGE SCALE GENOMIC DNA]</scope>
    <source>
        <strain evidence="4">Crithidia deanei Carvalho (ATCC PRA-265)</strain>
    </source>
</reference>
<evidence type="ECO:0000313" key="3">
    <source>
        <dbReference type="EMBL" id="CAD2212842.1"/>
    </source>
</evidence>
<dbReference type="Proteomes" id="UP000515908">
    <property type="component" value="Chromosome 01"/>
</dbReference>
<dbReference type="VEuPathDB" id="TriTrypDB:ADEAN_000025400"/>
<gene>
    <name evidence="3" type="ORF">ADEAN_000025400</name>
</gene>
<keyword evidence="2" id="KW-0472">Membrane</keyword>
<proteinExistence type="predicted"/>
<feature type="region of interest" description="Disordered" evidence="1">
    <location>
        <begin position="219"/>
        <end position="243"/>
    </location>
</feature>
<organism evidence="3 4">
    <name type="scientific">Angomonas deanei</name>
    <dbReference type="NCBI Taxonomy" id="59799"/>
    <lineage>
        <taxon>Eukaryota</taxon>
        <taxon>Discoba</taxon>
        <taxon>Euglenozoa</taxon>
        <taxon>Kinetoplastea</taxon>
        <taxon>Metakinetoplastina</taxon>
        <taxon>Trypanosomatida</taxon>
        <taxon>Trypanosomatidae</taxon>
        <taxon>Strigomonadinae</taxon>
        <taxon>Angomonas</taxon>
    </lineage>
</organism>
<keyword evidence="2" id="KW-1133">Transmembrane helix</keyword>